<keyword evidence="4" id="KW-1185">Reference proteome</keyword>
<dbReference type="STRING" id="2018661.A0A2A2J6A5"/>
<feature type="compositionally biased region" description="Polar residues" evidence="1">
    <location>
        <begin position="13"/>
        <end position="48"/>
    </location>
</feature>
<gene>
    <name evidence="3" type="ORF">WR25_00299</name>
</gene>
<evidence type="ECO:0000313" key="3">
    <source>
        <dbReference type="EMBL" id="PAV57348.1"/>
    </source>
</evidence>
<dbReference type="OrthoDB" id="5869533at2759"/>
<dbReference type="Pfam" id="PF26050">
    <property type="entry name" value="Helical_CED_Drosha"/>
    <property type="match status" value="1"/>
</dbReference>
<evidence type="ECO:0000259" key="2">
    <source>
        <dbReference type="Pfam" id="PF26050"/>
    </source>
</evidence>
<feature type="compositionally biased region" description="Pro residues" evidence="1">
    <location>
        <begin position="49"/>
        <end position="61"/>
    </location>
</feature>
<feature type="region of interest" description="Disordered" evidence="1">
    <location>
        <begin position="131"/>
        <end position="166"/>
    </location>
</feature>
<feature type="region of interest" description="Disordered" evidence="1">
    <location>
        <begin position="1"/>
        <end position="61"/>
    </location>
</feature>
<comment type="caution">
    <text evidence="3">The sequence shown here is derived from an EMBL/GenBank/DDBJ whole genome shotgun (WGS) entry which is preliminary data.</text>
</comment>
<sequence length="693" mass="79465">MDRHRKPTKRSFSKNFPSGTPSASSSQPPYPWPTTSSQQSLAGSSTELPQPPPFMSFLPPPPFPIPMTSAFASTPSPMMPIFSPMIMPSGPFLPGQAPFSPFSIPPPNMPMSFPPPSINTAISDSTSNLKLEMISPPDSEKSERKRKRKAEKQESKEKERKKKKPKFVSKALTLGELVQEAKQRKSEKDDSEKSKKKKKKVSLLLSFILLQILNFQKEKDLESYLESASTLEEENALLRKADELPPVTEHDYDEININDEGEQFDPNTVKVPISRRRIRLANSCDTVIGSEEFEEKVLNFAQNKRASQPQCPPSIQLSQMFHNHGCRCGQPSDESDDDSDAEQRKQRTAMENKQKENIVRSEIDRKRTHPAAISSDICFNEPEMANDGPICKCSQKAKQGDMRHGYYPGEQPIPLILHRPLPEFFPRMPISHWSSEYEFHLIQEEIPENTFTIHELEVFYSFVFDELLELADVKRFSPNVKEGCPFYHVMPRFVAKTMERGETYKLLPMRIVLKLISENFRPLFTEQSLNHLSEASEEEFKNATVKFKQQLLFRGDKKPTTLRADNFFVQNGKVMFDHQTNKPSIYVSGHNPILQALQRRIHKMKHLHSIKGLDPYEQSKMDDLQKEIEKMRNETCETRRVTVQLPCEGYFQTGLFPDVTVHAILLLLATHHVRTWKLASDIGFKIVASWNYL</sequence>
<organism evidence="3 4">
    <name type="scientific">Diploscapter pachys</name>
    <dbReference type="NCBI Taxonomy" id="2018661"/>
    <lineage>
        <taxon>Eukaryota</taxon>
        <taxon>Metazoa</taxon>
        <taxon>Ecdysozoa</taxon>
        <taxon>Nematoda</taxon>
        <taxon>Chromadorea</taxon>
        <taxon>Rhabditida</taxon>
        <taxon>Rhabditina</taxon>
        <taxon>Rhabditomorpha</taxon>
        <taxon>Rhabditoidea</taxon>
        <taxon>Rhabditidae</taxon>
        <taxon>Diploscapter</taxon>
    </lineage>
</organism>
<feature type="domain" description="Ribonuclease 3 central" evidence="2">
    <location>
        <begin position="529"/>
        <end position="653"/>
    </location>
</feature>
<feature type="compositionally biased region" description="Basic and acidic residues" evidence="1">
    <location>
        <begin position="341"/>
        <end position="356"/>
    </location>
</feature>
<proteinExistence type="predicted"/>
<evidence type="ECO:0000313" key="4">
    <source>
        <dbReference type="Proteomes" id="UP000218231"/>
    </source>
</evidence>
<name>A0A2A2J6A5_9BILA</name>
<dbReference type="Proteomes" id="UP000218231">
    <property type="component" value="Unassembled WGS sequence"/>
</dbReference>
<accession>A0A2A2J6A5</accession>
<dbReference type="InterPro" id="IPR058938">
    <property type="entry name" value="Helical_CED_Drosha"/>
</dbReference>
<dbReference type="AlphaFoldDB" id="A0A2A2J6A5"/>
<reference evidence="3 4" key="1">
    <citation type="journal article" date="2017" name="Curr. Biol.">
        <title>Genome architecture and evolution of a unichromosomal asexual nematode.</title>
        <authorList>
            <person name="Fradin H."/>
            <person name="Zegar C."/>
            <person name="Gutwein M."/>
            <person name="Lucas J."/>
            <person name="Kovtun M."/>
            <person name="Corcoran D."/>
            <person name="Baugh L.R."/>
            <person name="Kiontke K."/>
            <person name="Gunsalus K."/>
            <person name="Fitch D.H."/>
            <person name="Piano F."/>
        </authorList>
    </citation>
    <scope>NUCLEOTIDE SEQUENCE [LARGE SCALE GENOMIC DNA]</scope>
    <source>
        <strain evidence="3">PF1309</strain>
    </source>
</reference>
<feature type="compositionally biased region" description="Basic residues" evidence="1">
    <location>
        <begin position="1"/>
        <end position="12"/>
    </location>
</feature>
<dbReference type="EMBL" id="LIAE01010642">
    <property type="protein sequence ID" value="PAV57348.1"/>
    <property type="molecule type" value="Genomic_DNA"/>
</dbReference>
<evidence type="ECO:0000256" key="1">
    <source>
        <dbReference type="SAM" id="MobiDB-lite"/>
    </source>
</evidence>
<feature type="region of interest" description="Disordered" evidence="1">
    <location>
        <begin position="326"/>
        <end position="356"/>
    </location>
</feature>
<protein>
    <recommendedName>
        <fullName evidence="2">Ribonuclease 3 central domain-containing protein</fullName>
    </recommendedName>
</protein>